<feature type="transmembrane region" description="Helical" evidence="2">
    <location>
        <begin position="284"/>
        <end position="306"/>
    </location>
</feature>
<evidence type="ECO:0000256" key="2">
    <source>
        <dbReference type="SAM" id="Phobius"/>
    </source>
</evidence>
<dbReference type="InParanoid" id="B0E1G0"/>
<feature type="transmembrane region" description="Helical" evidence="2">
    <location>
        <begin position="223"/>
        <end position="245"/>
    </location>
</feature>
<feature type="region of interest" description="Disordered" evidence="1">
    <location>
        <begin position="390"/>
        <end position="421"/>
    </location>
</feature>
<keyword evidence="4" id="KW-1185">Reference proteome</keyword>
<protein>
    <submittedName>
        <fullName evidence="3">Predicted protein</fullName>
    </submittedName>
</protein>
<dbReference type="HOGENOM" id="CLU_652222_0_0_1"/>
<feature type="transmembrane region" description="Helical" evidence="2">
    <location>
        <begin position="318"/>
        <end position="338"/>
    </location>
</feature>
<feature type="compositionally biased region" description="Basic and acidic residues" evidence="1">
    <location>
        <begin position="392"/>
        <end position="403"/>
    </location>
</feature>
<feature type="transmembrane region" description="Helical" evidence="2">
    <location>
        <begin position="257"/>
        <end position="278"/>
    </location>
</feature>
<reference evidence="3 4" key="1">
    <citation type="journal article" date="2008" name="Nature">
        <title>The genome of Laccaria bicolor provides insights into mycorrhizal symbiosis.</title>
        <authorList>
            <person name="Martin F."/>
            <person name="Aerts A."/>
            <person name="Ahren D."/>
            <person name="Brun A."/>
            <person name="Danchin E.G.J."/>
            <person name="Duchaussoy F."/>
            <person name="Gibon J."/>
            <person name="Kohler A."/>
            <person name="Lindquist E."/>
            <person name="Pereda V."/>
            <person name="Salamov A."/>
            <person name="Shapiro H.J."/>
            <person name="Wuyts J."/>
            <person name="Blaudez D."/>
            <person name="Buee M."/>
            <person name="Brokstein P."/>
            <person name="Canbaeck B."/>
            <person name="Cohen D."/>
            <person name="Courty P.E."/>
            <person name="Coutinho P.M."/>
            <person name="Delaruelle C."/>
            <person name="Detter J.C."/>
            <person name="Deveau A."/>
            <person name="DiFazio S."/>
            <person name="Duplessis S."/>
            <person name="Fraissinet-Tachet L."/>
            <person name="Lucic E."/>
            <person name="Frey-Klett P."/>
            <person name="Fourrey C."/>
            <person name="Feussner I."/>
            <person name="Gay G."/>
            <person name="Grimwood J."/>
            <person name="Hoegger P.J."/>
            <person name="Jain P."/>
            <person name="Kilaru S."/>
            <person name="Labbe J."/>
            <person name="Lin Y.C."/>
            <person name="Legue V."/>
            <person name="Le Tacon F."/>
            <person name="Marmeisse R."/>
            <person name="Melayah D."/>
            <person name="Montanini B."/>
            <person name="Muratet M."/>
            <person name="Nehls U."/>
            <person name="Niculita-Hirzel H."/>
            <person name="Oudot-Le Secq M.P."/>
            <person name="Peter M."/>
            <person name="Quesneville H."/>
            <person name="Rajashekar B."/>
            <person name="Reich M."/>
            <person name="Rouhier N."/>
            <person name="Schmutz J."/>
            <person name="Yin T."/>
            <person name="Chalot M."/>
            <person name="Henrissat B."/>
            <person name="Kuees U."/>
            <person name="Lucas S."/>
            <person name="Van de Peer Y."/>
            <person name="Podila G.K."/>
            <person name="Polle A."/>
            <person name="Pukkila P.J."/>
            <person name="Richardson P.M."/>
            <person name="Rouze P."/>
            <person name="Sanders I.R."/>
            <person name="Stajich J.E."/>
            <person name="Tunlid A."/>
            <person name="Tuskan G."/>
            <person name="Grigoriev I.V."/>
        </authorList>
    </citation>
    <scope>NUCLEOTIDE SEQUENCE [LARGE SCALE GENOMIC DNA]</scope>
    <source>
        <strain evidence="4">S238N-H82 / ATCC MYA-4686</strain>
    </source>
</reference>
<proteinExistence type="predicted"/>
<keyword evidence="2" id="KW-1133">Transmembrane helix</keyword>
<keyword evidence="2" id="KW-0812">Transmembrane</keyword>
<sequence>MNQPTASLQQTPAEPSELALAFREDLINLQAAIHKEVVEDDTQSSSLSHTEGRRGRYAAPTEREESETQTIFWDIDTAQNIPIWAESIIKLTEYGIMPGSMKDESDRLRCAIKLIYNTPRDLRWSNLGLAVRKFAEYDISKKDLGRGREWSRWCASSTRHRVVSSSSHVVVLVGIVSTGCCVVGVRRRFVGAGRRFVGAVVFSWAPWCFCWHCGVFMGVRGVFVGVHGVFVGVMVFSWAVGGRYVGCEMQVTNDVNVVIVVGVAACVVVVGTCGWWWVRCVVIIVTWCCGICVVIMVGARGWWWVLVDGGGVVVVVRLAATSLAVVVAVRCWVVVAVVESLSFGLARKEAGKLLARPEYFSKMPQDLVETAAYLHNRAYKDRPIPKAFSVHRSHDAQPTDRPDSVSSRESMIPTTEPEPWL</sequence>
<feature type="transmembrane region" description="Helical" evidence="2">
    <location>
        <begin position="197"/>
        <end position="217"/>
    </location>
</feature>
<keyword evidence="2" id="KW-0472">Membrane</keyword>
<accession>B0E1G0</accession>
<evidence type="ECO:0000256" key="1">
    <source>
        <dbReference type="SAM" id="MobiDB-lite"/>
    </source>
</evidence>
<feature type="region of interest" description="Disordered" evidence="1">
    <location>
        <begin position="38"/>
        <end position="65"/>
    </location>
</feature>
<dbReference type="GeneID" id="6085691"/>
<dbReference type="AlphaFoldDB" id="B0E1G0"/>
<dbReference type="KEGG" id="lbc:LACBIDRAFT_335127"/>
<feature type="compositionally biased region" description="Polar residues" evidence="1">
    <location>
        <begin position="404"/>
        <end position="413"/>
    </location>
</feature>
<dbReference type="EMBL" id="DS547167">
    <property type="protein sequence ID" value="EDQ99323.1"/>
    <property type="molecule type" value="Genomic_DNA"/>
</dbReference>
<dbReference type="Proteomes" id="UP000001194">
    <property type="component" value="Unassembled WGS sequence"/>
</dbReference>
<name>B0E1G0_LACBS</name>
<dbReference type="RefSeq" id="XP_001890043.1">
    <property type="nucleotide sequence ID" value="XM_001890008.1"/>
</dbReference>
<evidence type="ECO:0000313" key="4">
    <source>
        <dbReference type="Proteomes" id="UP000001194"/>
    </source>
</evidence>
<gene>
    <name evidence="3" type="ORF">LACBIDRAFT_335127</name>
</gene>
<evidence type="ECO:0000313" key="3">
    <source>
        <dbReference type="EMBL" id="EDQ99323.1"/>
    </source>
</evidence>
<organism evidence="4">
    <name type="scientific">Laccaria bicolor (strain S238N-H82 / ATCC MYA-4686)</name>
    <name type="common">Bicoloured deceiver</name>
    <name type="synonym">Laccaria laccata var. bicolor</name>
    <dbReference type="NCBI Taxonomy" id="486041"/>
    <lineage>
        <taxon>Eukaryota</taxon>
        <taxon>Fungi</taxon>
        <taxon>Dikarya</taxon>
        <taxon>Basidiomycota</taxon>
        <taxon>Agaricomycotina</taxon>
        <taxon>Agaricomycetes</taxon>
        <taxon>Agaricomycetidae</taxon>
        <taxon>Agaricales</taxon>
        <taxon>Agaricineae</taxon>
        <taxon>Hydnangiaceae</taxon>
        <taxon>Laccaria</taxon>
    </lineage>
</organism>